<gene>
    <name evidence="1" type="ORF">CX676_15315</name>
</gene>
<reference evidence="1 2" key="1">
    <citation type="journal article" date="2013" name="Antonie Van Leeuwenhoek">
        <title>Paracoccus zhejiangensis sp. nov., isolated from activated sludge in wastewater-treatment system.</title>
        <authorList>
            <person name="Wu Z.G."/>
            <person name="Zhang D.F."/>
            <person name="Liu Y.L."/>
            <person name="Wang F."/>
            <person name="Jiang X."/>
            <person name="Li C."/>
            <person name="Li S.P."/>
            <person name="Hong Q."/>
            <person name="Li W.J."/>
        </authorList>
    </citation>
    <scope>NUCLEOTIDE SEQUENCE [LARGE SCALE GENOMIC DNA]</scope>
    <source>
        <strain evidence="1 2">J6</strain>
    </source>
</reference>
<dbReference type="GO" id="GO:0016788">
    <property type="term" value="F:hydrolase activity, acting on ester bonds"/>
    <property type="evidence" value="ECO:0007669"/>
    <property type="project" value="UniProtKB-ARBA"/>
</dbReference>
<dbReference type="Proteomes" id="UP000234530">
    <property type="component" value="Chromosome"/>
</dbReference>
<keyword evidence="2" id="KW-1185">Reference proteome</keyword>
<dbReference type="AlphaFoldDB" id="A0A2H5F1D5"/>
<accession>A0A2H5F1D5</accession>
<evidence type="ECO:0000313" key="1">
    <source>
        <dbReference type="EMBL" id="AUH65365.1"/>
    </source>
</evidence>
<evidence type="ECO:0000313" key="2">
    <source>
        <dbReference type="Proteomes" id="UP000234530"/>
    </source>
</evidence>
<dbReference type="InterPro" id="IPR036514">
    <property type="entry name" value="SGNH_hydro_sf"/>
</dbReference>
<sequence length="422" mass="45277">MTDHSVLLLAYGQSNADLYPAAPALPCEAFGDPRIVTFNDGHAFRGLLGASPLQEATALVPAGAASYETVKCRNYQSFQIAAAARLLHETGIGAPRHVIVRAEGRGGRRFHGTVAKNGLHVEGILSNVDGTDSQILLNLSSAIRISATLALQAGAPLSRIIVNFVHGEADRGTPKEIYRQNLERLIDRVAGFAAEFDLPVHWLILDPAGTSSMGSGNNWHCRLAMREVASSRSNAHLIGAGYAYPLDDLIHYTSEARVLFGEHFGTAAAHLLARDAGAKGDLGWMLDAPGPPQAFLRDSTVELHLPGSTDFELIAGISDAELTVEGFSASHAARCRVIGVVQSGPRSVRVQLDQPPSMSACASLDYAFQIVRRDDRRSDSPLPAGRGGWRSVRALDSMVLPGRRIHQWVPGFSIPFAEMEQG</sequence>
<evidence type="ECO:0008006" key="3">
    <source>
        <dbReference type="Google" id="ProtNLM"/>
    </source>
</evidence>
<proteinExistence type="predicted"/>
<organism evidence="1 2">
    <name type="scientific">Paracoccus zhejiangensis</name>
    <dbReference type="NCBI Taxonomy" id="1077935"/>
    <lineage>
        <taxon>Bacteria</taxon>
        <taxon>Pseudomonadati</taxon>
        <taxon>Pseudomonadota</taxon>
        <taxon>Alphaproteobacteria</taxon>
        <taxon>Rhodobacterales</taxon>
        <taxon>Paracoccaceae</taxon>
        <taxon>Paracoccus</taxon>
    </lineage>
</organism>
<dbReference type="RefSeq" id="WP_101753388.1">
    <property type="nucleotide sequence ID" value="NZ_CP025430.1"/>
</dbReference>
<name>A0A2H5F1D5_9RHOB</name>
<dbReference type="OrthoDB" id="7756850at2"/>
<dbReference type="EMBL" id="CP025430">
    <property type="protein sequence ID" value="AUH65365.1"/>
    <property type="molecule type" value="Genomic_DNA"/>
</dbReference>
<dbReference type="SUPFAM" id="SSF52266">
    <property type="entry name" value="SGNH hydrolase"/>
    <property type="match status" value="1"/>
</dbReference>
<dbReference type="KEGG" id="pzh:CX676_15315"/>
<protein>
    <recommendedName>
        <fullName evidence="3">Sialate O-acetylesterase domain-containing protein</fullName>
    </recommendedName>
</protein>
<dbReference type="Gene3D" id="3.40.50.1110">
    <property type="entry name" value="SGNH hydrolase"/>
    <property type="match status" value="1"/>
</dbReference>